<organism evidence="2 3">
    <name type="scientific">Austropuccinia psidii MF-1</name>
    <dbReference type="NCBI Taxonomy" id="1389203"/>
    <lineage>
        <taxon>Eukaryota</taxon>
        <taxon>Fungi</taxon>
        <taxon>Dikarya</taxon>
        <taxon>Basidiomycota</taxon>
        <taxon>Pucciniomycotina</taxon>
        <taxon>Pucciniomycetes</taxon>
        <taxon>Pucciniales</taxon>
        <taxon>Sphaerophragmiaceae</taxon>
        <taxon>Austropuccinia</taxon>
    </lineage>
</organism>
<sequence>MSSEELEHSLRRRCIELCSTEEYLNSLEDIFTTTTIGRKWKNLDIKSSNKPFIKKDKPKPPFKPNKTNEKGRCNNYGGIENLANNSFKKTTINEIVKTGDHNNKEEDSDS</sequence>
<dbReference type="OrthoDB" id="2507294at2759"/>
<keyword evidence="3" id="KW-1185">Reference proteome</keyword>
<dbReference type="AlphaFoldDB" id="A0A9Q3PLU8"/>
<evidence type="ECO:0000313" key="2">
    <source>
        <dbReference type="EMBL" id="MBW0566583.1"/>
    </source>
</evidence>
<feature type="region of interest" description="Disordered" evidence="1">
    <location>
        <begin position="49"/>
        <end position="74"/>
    </location>
</feature>
<dbReference type="Proteomes" id="UP000765509">
    <property type="component" value="Unassembled WGS sequence"/>
</dbReference>
<dbReference type="EMBL" id="AVOT02079350">
    <property type="protein sequence ID" value="MBW0566583.1"/>
    <property type="molecule type" value="Genomic_DNA"/>
</dbReference>
<comment type="caution">
    <text evidence="2">The sequence shown here is derived from an EMBL/GenBank/DDBJ whole genome shotgun (WGS) entry which is preliminary data.</text>
</comment>
<gene>
    <name evidence="2" type="ORF">O181_106298</name>
</gene>
<name>A0A9Q3PLU8_9BASI</name>
<evidence type="ECO:0000313" key="3">
    <source>
        <dbReference type="Proteomes" id="UP000765509"/>
    </source>
</evidence>
<reference evidence="2" key="1">
    <citation type="submission" date="2021-03" db="EMBL/GenBank/DDBJ databases">
        <title>Draft genome sequence of rust myrtle Austropuccinia psidii MF-1, a brazilian biotype.</title>
        <authorList>
            <person name="Quecine M.C."/>
            <person name="Pachon D.M.R."/>
            <person name="Bonatelli M.L."/>
            <person name="Correr F.H."/>
            <person name="Franceschini L.M."/>
            <person name="Leite T.F."/>
            <person name="Margarido G.R.A."/>
            <person name="Almeida C.A."/>
            <person name="Ferrarezi J.A."/>
            <person name="Labate C.A."/>
        </authorList>
    </citation>
    <scope>NUCLEOTIDE SEQUENCE</scope>
    <source>
        <strain evidence="2">MF-1</strain>
    </source>
</reference>
<evidence type="ECO:0000256" key="1">
    <source>
        <dbReference type="SAM" id="MobiDB-lite"/>
    </source>
</evidence>
<proteinExistence type="predicted"/>
<accession>A0A9Q3PLU8</accession>
<protein>
    <submittedName>
        <fullName evidence="2">Uncharacterized protein</fullName>
    </submittedName>
</protein>